<dbReference type="RefSeq" id="XP_067179602.1">
    <property type="nucleotide sequence ID" value="XM_067322967.1"/>
</dbReference>
<dbReference type="KEGG" id="lmat:92515479"/>
<gene>
    <name evidence="1" type="ORF">LSCM1_05512</name>
</gene>
<dbReference type="Proteomes" id="UP000673552">
    <property type="component" value="Chromosome 17"/>
</dbReference>
<sequence>MKHILRAVAAAAAVTATLAILLILKERVPDGPYCGSYASDLLTGKLNVKYAMGLFDLSLKGLGMKLNCTDEKFTYDTGTHHLTVLNIKDPKDCIGAAMNSSGLALDATYDPYSDIITLDFSFVKIVCKKCGALSYFRGAF</sequence>
<evidence type="ECO:0000313" key="1">
    <source>
        <dbReference type="EMBL" id="KAG5481495.1"/>
    </source>
</evidence>
<protein>
    <submittedName>
        <fullName evidence="1">Uncharacterized protein</fullName>
    </submittedName>
</protein>
<dbReference type="OrthoDB" id="264266at2759"/>
<evidence type="ECO:0000313" key="2">
    <source>
        <dbReference type="Proteomes" id="UP000673552"/>
    </source>
</evidence>
<dbReference type="GeneID" id="92515479"/>
<proteinExistence type="predicted"/>
<reference evidence="1 2" key="1">
    <citation type="submission" date="2021-03" db="EMBL/GenBank/DDBJ databases">
        <title>Leishmania (Mundinia) martiniquensis Genome sequencing and assembly.</title>
        <authorList>
            <person name="Almutairi H."/>
            <person name="Gatherer D."/>
        </authorList>
    </citation>
    <scope>NUCLEOTIDE SEQUENCE [LARGE SCALE GENOMIC DNA]</scope>
    <source>
        <strain evidence="1">LSCM1</strain>
    </source>
</reference>
<dbReference type="AlphaFoldDB" id="A0A836HRA2"/>
<name>A0A836HRA2_9TRYP</name>
<keyword evidence="2" id="KW-1185">Reference proteome</keyword>
<accession>A0A836HRA2</accession>
<dbReference type="EMBL" id="JAFEUZ010000017">
    <property type="protein sequence ID" value="KAG5481495.1"/>
    <property type="molecule type" value="Genomic_DNA"/>
</dbReference>
<comment type="caution">
    <text evidence="1">The sequence shown here is derived from an EMBL/GenBank/DDBJ whole genome shotgun (WGS) entry which is preliminary data.</text>
</comment>
<organism evidence="1 2">
    <name type="scientific">Leishmania martiniquensis</name>
    <dbReference type="NCBI Taxonomy" id="1580590"/>
    <lineage>
        <taxon>Eukaryota</taxon>
        <taxon>Discoba</taxon>
        <taxon>Euglenozoa</taxon>
        <taxon>Kinetoplastea</taxon>
        <taxon>Metakinetoplastina</taxon>
        <taxon>Trypanosomatida</taxon>
        <taxon>Trypanosomatidae</taxon>
        <taxon>Leishmaniinae</taxon>
        <taxon>Leishmania</taxon>
    </lineage>
</organism>